<dbReference type="RefSeq" id="XP_032805992.1">
    <property type="nucleotide sequence ID" value="XM_032950101.1"/>
</dbReference>
<dbReference type="GO" id="GO:0043122">
    <property type="term" value="P:regulation of canonical NF-kappaB signal transduction"/>
    <property type="evidence" value="ECO:0007669"/>
    <property type="project" value="UniProtKB-ARBA"/>
</dbReference>
<gene>
    <name evidence="4" type="primary">LOC116940351</name>
</gene>
<reference evidence="4" key="1">
    <citation type="submission" date="2025-08" db="UniProtKB">
        <authorList>
            <consortium name="RefSeq"/>
        </authorList>
    </citation>
    <scope>IDENTIFICATION</scope>
    <source>
        <tissue evidence="4">Sperm</tissue>
    </source>
</reference>
<dbReference type="GO" id="GO:0071222">
    <property type="term" value="P:cellular response to lipopolysaccharide"/>
    <property type="evidence" value="ECO:0007669"/>
    <property type="project" value="TreeGrafter"/>
</dbReference>
<protein>
    <submittedName>
        <fullName evidence="4">TNFAIP3-interacting protein 3-like isoform X2</fullName>
    </submittedName>
</protein>
<dbReference type="AlphaFoldDB" id="A0AAJ7SUV5"/>
<sequence>MENKTEMRRDSNVIANRDLETKVRVLEEQKRELLDVNIAWDKQYHLMKECYEKKVRELRQKLHEARSASAEPEFSRQQPSHQQQQRREREASKDEQLEAALDRESRLVLEVARLNRALGDALTLPQPQQVVTPEPTSHWEEISTQNELLRQQVKCYEEDFVIEKKEHKKTCSERDALRTNVGKAQEKIMALNWQVTAYVALCKKEREERKRLQALLGQDAAYLVPRG</sequence>
<proteinExistence type="predicted"/>
<evidence type="ECO:0000313" key="4">
    <source>
        <dbReference type="RefSeq" id="XP_032805992.1"/>
    </source>
</evidence>
<dbReference type="PANTHER" id="PTHR31882:SF11">
    <property type="entry name" value="HDA1 COMPLEX SUBUNIT 2"/>
    <property type="match status" value="1"/>
</dbReference>
<keyword evidence="1" id="KW-0175">Coiled coil</keyword>
<dbReference type="Proteomes" id="UP001318040">
    <property type="component" value="Chromosome 8"/>
</dbReference>
<organism evidence="3 4">
    <name type="scientific">Petromyzon marinus</name>
    <name type="common">Sea lamprey</name>
    <dbReference type="NCBI Taxonomy" id="7757"/>
    <lineage>
        <taxon>Eukaryota</taxon>
        <taxon>Metazoa</taxon>
        <taxon>Chordata</taxon>
        <taxon>Craniata</taxon>
        <taxon>Vertebrata</taxon>
        <taxon>Cyclostomata</taxon>
        <taxon>Hyperoartia</taxon>
        <taxon>Petromyzontiformes</taxon>
        <taxon>Petromyzontidae</taxon>
        <taxon>Petromyzon</taxon>
    </lineage>
</organism>
<dbReference type="GO" id="GO:0005737">
    <property type="term" value="C:cytoplasm"/>
    <property type="evidence" value="ECO:0007669"/>
    <property type="project" value="UniProtKB-ARBA"/>
</dbReference>
<feature type="region of interest" description="Disordered" evidence="2">
    <location>
        <begin position="63"/>
        <end position="98"/>
    </location>
</feature>
<feature type="compositionally biased region" description="Basic and acidic residues" evidence="2">
    <location>
        <begin position="85"/>
        <end position="98"/>
    </location>
</feature>
<keyword evidence="3" id="KW-1185">Reference proteome</keyword>
<dbReference type="PANTHER" id="PTHR31882">
    <property type="entry name" value="TNFAIP3-INTERACTING PROTEIN COILED COIL FAMILY MEMBER"/>
    <property type="match status" value="1"/>
</dbReference>
<dbReference type="GO" id="GO:0006357">
    <property type="term" value="P:regulation of transcription by RNA polymerase II"/>
    <property type="evidence" value="ECO:0007669"/>
    <property type="project" value="TreeGrafter"/>
</dbReference>
<evidence type="ECO:0000256" key="2">
    <source>
        <dbReference type="SAM" id="MobiDB-lite"/>
    </source>
</evidence>
<evidence type="ECO:0000313" key="3">
    <source>
        <dbReference type="Proteomes" id="UP001318040"/>
    </source>
</evidence>
<accession>A0AAJ7SUV5</accession>
<evidence type="ECO:0000256" key="1">
    <source>
        <dbReference type="ARBA" id="ARBA00023054"/>
    </source>
</evidence>
<name>A0AAJ7SUV5_PETMA</name>